<evidence type="ECO:0000313" key="4">
    <source>
        <dbReference type="WBParaSite" id="BXY_1106800.1"/>
    </source>
</evidence>
<reference evidence="1" key="2">
    <citation type="submission" date="2020-09" db="EMBL/GenBank/DDBJ databases">
        <authorList>
            <person name="Kikuchi T."/>
        </authorList>
    </citation>
    <scope>NUCLEOTIDE SEQUENCE</scope>
    <source>
        <strain evidence="1">Ka4C1</strain>
    </source>
</reference>
<dbReference type="Proteomes" id="UP000095284">
    <property type="component" value="Unplaced"/>
</dbReference>
<reference evidence="4" key="1">
    <citation type="submission" date="2016-11" db="UniProtKB">
        <authorList>
            <consortium name="WormBaseParasite"/>
        </authorList>
    </citation>
    <scope>IDENTIFICATION</scope>
</reference>
<proteinExistence type="predicted"/>
<dbReference type="AlphaFoldDB" id="A0A1I7SDG3"/>
<dbReference type="WBParaSite" id="BXY_1106800.1">
    <property type="protein sequence ID" value="BXY_1106800.1"/>
    <property type="gene ID" value="BXY_1106800"/>
</dbReference>
<keyword evidence="3" id="KW-1185">Reference proteome</keyword>
<organism evidence="2 4">
    <name type="scientific">Bursaphelenchus xylophilus</name>
    <name type="common">Pinewood nematode worm</name>
    <name type="synonym">Aphelenchoides xylophilus</name>
    <dbReference type="NCBI Taxonomy" id="6326"/>
    <lineage>
        <taxon>Eukaryota</taxon>
        <taxon>Metazoa</taxon>
        <taxon>Ecdysozoa</taxon>
        <taxon>Nematoda</taxon>
        <taxon>Chromadorea</taxon>
        <taxon>Rhabditida</taxon>
        <taxon>Tylenchina</taxon>
        <taxon>Tylenchomorpha</taxon>
        <taxon>Aphelenchoidea</taxon>
        <taxon>Aphelenchoididae</taxon>
        <taxon>Bursaphelenchus</taxon>
    </lineage>
</organism>
<dbReference type="Proteomes" id="UP000582659">
    <property type="component" value="Unassembled WGS sequence"/>
</dbReference>
<gene>
    <name evidence="1" type="ORF">BXYJ_LOCUS15447</name>
</gene>
<dbReference type="EMBL" id="CAJFDI010000006">
    <property type="protein sequence ID" value="CAD5235356.1"/>
    <property type="molecule type" value="Genomic_DNA"/>
</dbReference>
<dbReference type="Proteomes" id="UP000659654">
    <property type="component" value="Unassembled WGS sequence"/>
</dbReference>
<protein>
    <submittedName>
        <fullName evidence="1">(pine wood nematode) hypothetical protein</fullName>
    </submittedName>
</protein>
<evidence type="ECO:0000313" key="1">
    <source>
        <dbReference type="EMBL" id="CAD5235356.1"/>
    </source>
</evidence>
<evidence type="ECO:0000313" key="3">
    <source>
        <dbReference type="Proteomes" id="UP000659654"/>
    </source>
</evidence>
<evidence type="ECO:0000313" key="2">
    <source>
        <dbReference type="Proteomes" id="UP000095284"/>
    </source>
</evidence>
<dbReference type="EMBL" id="CAJFCV020000006">
    <property type="protein sequence ID" value="CAG9131692.1"/>
    <property type="molecule type" value="Genomic_DNA"/>
</dbReference>
<accession>A0A1I7SDG3</accession>
<sequence>MQKWFEDAADLVKNNSGTLRYLSCPLAVLDHIEADFLELEELMVIPPLKKISYAPAFAQDTRRLIFHGFGFTFHALAYNFFVDNERFLARLEKVVFTDYCESWSLRVVRAATNSLQLMPSLQTFRIGHHSFGRDKLENPWIAWEEDF</sequence>
<name>A0A1I7SDG3_BURXY</name>